<gene>
    <name evidence="3" type="ORF">AB1Y20_022633</name>
</gene>
<evidence type="ECO:0008006" key="5">
    <source>
        <dbReference type="Google" id="ProtNLM"/>
    </source>
</evidence>
<comment type="caution">
    <text evidence="3">The sequence shown here is derived from an EMBL/GenBank/DDBJ whole genome shotgun (WGS) entry which is preliminary data.</text>
</comment>
<feature type="coiled-coil region" evidence="1">
    <location>
        <begin position="217"/>
        <end position="251"/>
    </location>
</feature>
<organism evidence="3 4">
    <name type="scientific">Prymnesium parvum</name>
    <name type="common">Toxic golden alga</name>
    <dbReference type="NCBI Taxonomy" id="97485"/>
    <lineage>
        <taxon>Eukaryota</taxon>
        <taxon>Haptista</taxon>
        <taxon>Haptophyta</taxon>
        <taxon>Prymnesiophyceae</taxon>
        <taxon>Prymnesiales</taxon>
        <taxon>Prymnesiaceae</taxon>
        <taxon>Prymnesium</taxon>
    </lineage>
</organism>
<feature type="coiled-coil region" evidence="1">
    <location>
        <begin position="324"/>
        <end position="351"/>
    </location>
</feature>
<evidence type="ECO:0000313" key="3">
    <source>
        <dbReference type="EMBL" id="KAL1521079.1"/>
    </source>
</evidence>
<protein>
    <recommendedName>
        <fullName evidence="5">Cilia- and flagella-associated protein 157</fullName>
    </recommendedName>
</protein>
<accession>A0AB34JK72</accession>
<dbReference type="AlphaFoldDB" id="A0AB34JK72"/>
<keyword evidence="4" id="KW-1185">Reference proteome</keyword>
<evidence type="ECO:0000256" key="1">
    <source>
        <dbReference type="SAM" id="Coils"/>
    </source>
</evidence>
<reference evidence="3 4" key="1">
    <citation type="journal article" date="2024" name="Science">
        <title>Giant polyketide synthase enzymes in the biosynthesis of giant marine polyether toxins.</title>
        <authorList>
            <person name="Fallon T.R."/>
            <person name="Shende V.V."/>
            <person name="Wierzbicki I.H."/>
            <person name="Pendleton A.L."/>
            <person name="Watervoot N.F."/>
            <person name="Auber R.P."/>
            <person name="Gonzalez D.J."/>
            <person name="Wisecaver J.H."/>
            <person name="Moore B.S."/>
        </authorList>
    </citation>
    <scope>NUCLEOTIDE SEQUENCE [LARGE SCALE GENOMIC DNA]</scope>
    <source>
        <strain evidence="3 4">12B1</strain>
    </source>
</reference>
<proteinExistence type="predicted"/>
<evidence type="ECO:0000313" key="4">
    <source>
        <dbReference type="Proteomes" id="UP001515480"/>
    </source>
</evidence>
<evidence type="ECO:0000256" key="2">
    <source>
        <dbReference type="SAM" id="MobiDB-lite"/>
    </source>
</evidence>
<sequence length="391" mass="44331">MSKAAVAVADARHTVSFVRQYAPDRPRLSPALMQRVGGGYKELPPFVLDEVQSLHAIVDGLQFEKEKLERVLRERDSELAHIKSELRDTVSRLALVEHQEAQREAAMHKDKQRTRAQLEETQRELQSELSSAVSDRSRFMDEVRRLTAQLDEATIQADSRKRQISELLTHMAEQENLKENKLLQTAGELAQARAAVLEGRRQLSIGEEQLAERDRQIELLKSSVDNLTLEVERLRAHDADLTAELEKLRRLGQQTVHEAKQQYIQAERDLRRALYDASARDSRERDALQARLHQAEARATSTAQALEEAWRQRDAARNDSMRGTVSLREQLKAAKEQAAALSAQLAQVAALRNEKEIHRLGFESTVAELKEVLISTGRDADASKLQLVQVQ</sequence>
<name>A0AB34JK72_PRYPA</name>
<dbReference type="EMBL" id="JBGBPQ010000008">
    <property type="protein sequence ID" value="KAL1521079.1"/>
    <property type="molecule type" value="Genomic_DNA"/>
</dbReference>
<keyword evidence="1" id="KW-0175">Coiled coil</keyword>
<dbReference type="Proteomes" id="UP001515480">
    <property type="component" value="Unassembled WGS sequence"/>
</dbReference>
<feature type="region of interest" description="Disordered" evidence="2">
    <location>
        <begin position="103"/>
        <end position="131"/>
    </location>
</feature>
<feature type="compositionally biased region" description="Basic and acidic residues" evidence="2">
    <location>
        <begin position="116"/>
        <end position="126"/>
    </location>
</feature>